<accession>A0A9D7SDH3</accession>
<evidence type="ECO:0000313" key="2">
    <source>
        <dbReference type="Proteomes" id="UP000886657"/>
    </source>
</evidence>
<comment type="caution">
    <text evidence="1">The sequence shown here is derived from an EMBL/GenBank/DDBJ whole genome shotgun (WGS) entry which is preliminary data.</text>
</comment>
<reference evidence="1" key="1">
    <citation type="submission" date="2020-10" db="EMBL/GenBank/DDBJ databases">
        <title>Connecting structure to function with the recovery of over 1000 high-quality activated sludge metagenome-assembled genomes encoding full-length rRNA genes using long-read sequencing.</title>
        <authorList>
            <person name="Singleton C.M."/>
            <person name="Petriglieri F."/>
            <person name="Kristensen J.M."/>
            <person name="Kirkegaard R.H."/>
            <person name="Michaelsen T.Y."/>
            <person name="Andersen M.H."/>
            <person name="Karst S.M."/>
            <person name="Dueholm M.S."/>
            <person name="Nielsen P.H."/>
            <person name="Albertsen M."/>
        </authorList>
    </citation>
    <scope>NUCLEOTIDE SEQUENCE</scope>
    <source>
        <strain evidence="1">Skiv_18-Q3-R9-52_MAXAC.067</strain>
    </source>
</reference>
<name>A0A9D7SDH3_9BACT</name>
<organism evidence="1 2">
    <name type="scientific">Candidatus Geothrix skivensis</name>
    <dbReference type="NCBI Taxonomy" id="2954439"/>
    <lineage>
        <taxon>Bacteria</taxon>
        <taxon>Pseudomonadati</taxon>
        <taxon>Acidobacteriota</taxon>
        <taxon>Holophagae</taxon>
        <taxon>Holophagales</taxon>
        <taxon>Holophagaceae</taxon>
        <taxon>Geothrix</taxon>
    </lineage>
</organism>
<gene>
    <name evidence="1" type="ORF">IPP58_03625</name>
</gene>
<dbReference type="EMBL" id="JADKIO010000005">
    <property type="protein sequence ID" value="MBK9795579.1"/>
    <property type="molecule type" value="Genomic_DNA"/>
</dbReference>
<evidence type="ECO:0000313" key="1">
    <source>
        <dbReference type="EMBL" id="MBK9795579.1"/>
    </source>
</evidence>
<protein>
    <submittedName>
        <fullName evidence="1">Uncharacterized protein</fullName>
    </submittedName>
</protein>
<dbReference type="Proteomes" id="UP000886657">
    <property type="component" value="Unassembled WGS sequence"/>
</dbReference>
<dbReference type="AlphaFoldDB" id="A0A9D7SDH3"/>
<sequence length="98" mass="10570">MLHAVPELLDALETKLIEGEDPGVFLAGIRWSDLVGWPEDKASARALKQRIVAIQTLIMGLQSPLRAAFSGISESPVYGRGGFPAEAPARSHRLHGKV</sequence>
<proteinExistence type="predicted"/>